<keyword evidence="7" id="KW-0223">Dioxygenase</keyword>
<dbReference type="GO" id="GO:0051213">
    <property type="term" value="F:dioxygenase activity"/>
    <property type="evidence" value="ECO:0007669"/>
    <property type="project" value="UniProtKB-KW"/>
</dbReference>
<dbReference type="InterPro" id="IPR028202">
    <property type="entry name" value="Reductase_C"/>
</dbReference>
<sequence>MSSIVIVGTGIAGITAAETLRAEGFSGAVTVIGDESAHPYRRPALSKDLLLGTMPAEKARLRGADYWNERGIEFRVSVAVISIDVAARTVRLDTGEELPYDALLLATGGRARGLEHSAGDAVLALRSMHDVAPLRAAIERTNSILVIGAGLIGSEVAATARGLGAEVTMLEAAPAPLHRVLPPQVGELYEQIHREQGVALHTSVRLTGLASDGTGGVRATAADGRVWSAGAALLAVGMVPNTLLAERAGLATADGIVVDEGYATSAPGVYAAGDVANCPNLVLGGRHRTEHWNSAQTQGAAAARAMLAGMEGASPAPAPEVPWCWSSQYGLNLQIAGWPQADDETVVRGSIAGRDFALLARRAGSLVGAVTLGRPKDLRAARVLIGEHPTIDPALLADESQDLTALSQRVPV</sequence>
<reference evidence="8" key="1">
    <citation type="submission" date="2016-10" db="EMBL/GenBank/DDBJ databases">
        <authorList>
            <person name="Varghese N."/>
            <person name="Submissions S."/>
        </authorList>
    </citation>
    <scope>NUCLEOTIDE SEQUENCE [LARGE SCALE GENOMIC DNA]</scope>
    <source>
        <strain evidence="8">DSM 44675</strain>
    </source>
</reference>
<dbReference type="InterPro" id="IPR016156">
    <property type="entry name" value="FAD/NAD-linked_Rdtase_dimer_sf"/>
</dbReference>
<dbReference type="Pfam" id="PF07992">
    <property type="entry name" value="Pyr_redox_2"/>
    <property type="match status" value="1"/>
</dbReference>
<dbReference type="PANTHER" id="PTHR43557:SF2">
    <property type="entry name" value="RIESKE DOMAIN-CONTAINING PROTEIN-RELATED"/>
    <property type="match status" value="1"/>
</dbReference>
<accession>A0A1H7UFV0</accession>
<dbReference type="PRINTS" id="PR00368">
    <property type="entry name" value="FADPNR"/>
</dbReference>
<name>A0A1H7UFV0_9NOCA</name>
<comment type="cofactor">
    <cofactor evidence="1">
        <name>FAD</name>
        <dbReference type="ChEBI" id="CHEBI:57692"/>
    </cofactor>
</comment>
<keyword evidence="3" id="KW-0274">FAD</keyword>
<evidence type="ECO:0000313" key="7">
    <source>
        <dbReference type="EMBL" id="SEL95548.1"/>
    </source>
</evidence>
<dbReference type="Gene3D" id="3.30.390.30">
    <property type="match status" value="1"/>
</dbReference>
<dbReference type="GO" id="GO:0016651">
    <property type="term" value="F:oxidoreductase activity, acting on NAD(P)H"/>
    <property type="evidence" value="ECO:0007669"/>
    <property type="project" value="TreeGrafter"/>
</dbReference>
<keyword evidence="8" id="KW-1185">Reference proteome</keyword>
<dbReference type="Pfam" id="PF14759">
    <property type="entry name" value="Reductase_C"/>
    <property type="match status" value="1"/>
</dbReference>
<dbReference type="EMBL" id="FOAW01000018">
    <property type="protein sequence ID" value="SEL95548.1"/>
    <property type="molecule type" value="Genomic_DNA"/>
</dbReference>
<dbReference type="PRINTS" id="PR00411">
    <property type="entry name" value="PNDRDTASEI"/>
</dbReference>
<keyword evidence="2" id="KW-0285">Flavoprotein</keyword>
<dbReference type="OrthoDB" id="3568330at2"/>
<evidence type="ECO:0000259" key="5">
    <source>
        <dbReference type="Pfam" id="PF07992"/>
    </source>
</evidence>
<proteinExistence type="predicted"/>
<evidence type="ECO:0000259" key="6">
    <source>
        <dbReference type="Pfam" id="PF14759"/>
    </source>
</evidence>
<dbReference type="InterPro" id="IPR023753">
    <property type="entry name" value="FAD/NAD-binding_dom"/>
</dbReference>
<dbReference type="InterPro" id="IPR036188">
    <property type="entry name" value="FAD/NAD-bd_sf"/>
</dbReference>
<dbReference type="GO" id="GO:0005737">
    <property type="term" value="C:cytoplasm"/>
    <property type="evidence" value="ECO:0007669"/>
    <property type="project" value="TreeGrafter"/>
</dbReference>
<dbReference type="Gene3D" id="3.50.50.60">
    <property type="entry name" value="FAD/NAD(P)-binding domain"/>
    <property type="match status" value="2"/>
</dbReference>
<organism evidence="7 8">
    <name type="scientific">Rhodococcus maanshanensis</name>
    <dbReference type="NCBI Taxonomy" id="183556"/>
    <lineage>
        <taxon>Bacteria</taxon>
        <taxon>Bacillati</taxon>
        <taxon>Actinomycetota</taxon>
        <taxon>Actinomycetes</taxon>
        <taxon>Mycobacteriales</taxon>
        <taxon>Nocardiaceae</taxon>
        <taxon>Rhodococcus</taxon>
    </lineage>
</organism>
<gene>
    <name evidence="7" type="ORF">SAMN05444583_11830</name>
</gene>
<evidence type="ECO:0000313" key="8">
    <source>
        <dbReference type="Proteomes" id="UP000198677"/>
    </source>
</evidence>
<evidence type="ECO:0000256" key="2">
    <source>
        <dbReference type="ARBA" id="ARBA00022630"/>
    </source>
</evidence>
<keyword evidence="4" id="KW-0560">Oxidoreductase</keyword>
<dbReference type="RefSeq" id="WP_072752329.1">
    <property type="nucleotide sequence ID" value="NZ_FOAW01000018.1"/>
</dbReference>
<evidence type="ECO:0000256" key="4">
    <source>
        <dbReference type="ARBA" id="ARBA00023002"/>
    </source>
</evidence>
<dbReference type="Proteomes" id="UP000198677">
    <property type="component" value="Unassembled WGS sequence"/>
</dbReference>
<dbReference type="InterPro" id="IPR050446">
    <property type="entry name" value="FAD-oxidoreductase/Apoptosis"/>
</dbReference>
<dbReference type="AlphaFoldDB" id="A0A1H7UFV0"/>
<dbReference type="PANTHER" id="PTHR43557">
    <property type="entry name" value="APOPTOSIS-INDUCING FACTOR 1"/>
    <property type="match status" value="1"/>
</dbReference>
<feature type="domain" description="FAD/NAD(P)-binding" evidence="5">
    <location>
        <begin position="3"/>
        <end position="299"/>
    </location>
</feature>
<evidence type="ECO:0000256" key="3">
    <source>
        <dbReference type="ARBA" id="ARBA00022827"/>
    </source>
</evidence>
<protein>
    <submittedName>
        <fullName evidence="7">3-phenylpropionate/trans-cinnamate dioxygenase ferredoxin reductase subunit</fullName>
    </submittedName>
</protein>
<dbReference type="SUPFAM" id="SSF51905">
    <property type="entry name" value="FAD/NAD(P)-binding domain"/>
    <property type="match status" value="2"/>
</dbReference>
<feature type="domain" description="Reductase C-terminal" evidence="6">
    <location>
        <begin position="323"/>
        <end position="406"/>
    </location>
</feature>
<evidence type="ECO:0000256" key="1">
    <source>
        <dbReference type="ARBA" id="ARBA00001974"/>
    </source>
</evidence>
<dbReference type="SUPFAM" id="SSF55424">
    <property type="entry name" value="FAD/NAD-linked reductases, dimerisation (C-terminal) domain"/>
    <property type="match status" value="1"/>
</dbReference>